<dbReference type="Proteomes" id="UP000789396">
    <property type="component" value="Unassembled WGS sequence"/>
</dbReference>
<evidence type="ECO:0000313" key="1">
    <source>
        <dbReference type="EMBL" id="CAG8719555.1"/>
    </source>
</evidence>
<dbReference type="EMBL" id="CAJVPZ010024592">
    <property type="protein sequence ID" value="CAG8719555.1"/>
    <property type="molecule type" value="Genomic_DNA"/>
</dbReference>
<sequence length="87" mass="10016">KIVLHIENDNRLSNSLTILKEQISGDSIAISDEFELQDLLQFYNLRNIINQEEAFGYESFSGIFFDLKLKNAILQPNIQNLLVNSIM</sequence>
<dbReference type="AlphaFoldDB" id="A0A9N9I3A0"/>
<keyword evidence="2" id="KW-1185">Reference proteome</keyword>
<protein>
    <submittedName>
        <fullName evidence="1">7609_t:CDS:1</fullName>
    </submittedName>
</protein>
<feature type="non-terminal residue" evidence="1">
    <location>
        <position position="1"/>
    </location>
</feature>
<organism evidence="1 2">
    <name type="scientific">Racocetra fulgida</name>
    <dbReference type="NCBI Taxonomy" id="60492"/>
    <lineage>
        <taxon>Eukaryota</taxon>
        <taxon>Fungi</taxon>
        <taxon>Fungi incertae sedis</taxon>
        <taxon>Mucoromycota</taxon>
        <taxon>Glomeromycotina</taxon>
        <taxon>Glomeromycetes</taxon>
        <taxon>Diversisporales</taxon>
        <taxon>Gigasporaceae</taxon>
        <taxon>Racocetra</taxon>
    </lineage>
</organism>
<comment type="caution">
    <text evidence="1">The sequence shown here is derived from an EMBL/GenBank/DDBJ whole genome shotgun (WGS) entry which is preliminary data.</text>
</comment>
<evidence type="ECO:0000313" key="2">
    <source>
        <dbReference type="Proteomes" id="UP000789396"/>
    </source>
</evidence>
<accession>A0A9N9I3A0</accession>
<gene>
    <name evidence="1" type="ORF">RFULGI_LOCUS11358</name>
</gene>
<reference evidence="1" key="1">
    <citation type="submission" date="2021-06" db="EMBL/GenBank/DDBJ databases">
        <authorList>
            <person name="Kallberg Y."/>
            <person name="Tangrot J."/>
            <person name="Rosling A."/>
        </authorList>
    </citation>
    <scope>NUCLEOTIDE SEQUENCE</scope>
    <source>
        <strain evidence="1">IN212</strain>
    </source>
</reference>
<proteinExistence type="predicted"/>
<name>A0A9N9I3A0_9GLOM</name>